<dbReference type="Proteomes" id="UP000191408">
    <property type="component" value="Unassembled WGS sequence"/>
</dbReference>
<dbReference type="PANTHER" id="PTHR43941:SF1">
    <property type="entry name" value="STRUCTURAL MAINTENANCE OF CHROMOSOMES PROTEIN 2"/>
    <property type="match status" value="1"/>
</dbReference>
<feature type="compositionally biased region" description="Polar residues" evidence="2">
    <location>
        <begin position="33"/>
        <end position="43"/>
    </location>
</feature>
<reference evidence="4" key="1">
    <citation type="journal article" date="2017" name="Nat. Microbiol.">
        <title>Global analysis of biosynthetic gene clusters reveals vast potential of secondary metabolite production in Penicillium species.</title>
        <authorList>
            <person name="Nielsen J.C."/>
            <person name="Grijseels S."/>
            <person name="Prigent S."/>
            <person name="Ji B."/>
            <person name="Dainat J."/>
            <person name="Nielsen K.F."/>
            <person name="Frisvad J.C."/>
            <person name="Workman M."/>
            <person name="Nielsen J."/>
        </authorList>
    </citation>
    <scope>NUCLEOTIDE SEQUENCE [LARGE SCALE GENOMIC DNA]</scope>
    <source>
        <strain evidence="4">IBT 4502</strain>
    </source>
</reference>
<organism evidence="3 4">
    <name type="scientific">Penicillium polonicum</name>
    <dbReference type="NCBI Taxonomy" id="60169"/>
    <lineage>
        <taxon>Eukaryota</taxon>
        <taxon>Fungi</taxon>
        <taxon>Dikarya</taxon>
        <taxon>Ascomycota</taxon>
        <taxon>Pezizomycotina</taxon>
        <taxon>Eurotiomycetes</taxon>
        <taxon>Eurotiomycetidae</taxon>
        <taxon>Eurotiales</taxon>
        <taxon>Aspergillaceae</taxon>
        <taxon>Penicillium</taxon>
    </lineage>
</organism>
<evidence type="ECO:0000256" key="1">
    <source>
        <dbReference type="SAM" id="Coils"/>
    </source>
</evidence>
<keyword evidence="1" id="KW-0175">Coiled coil</keyword>
<feature type="region of interest" description="Disordered" evidence="2">
    <location>
        <begin position="657"/>
        <end position="678"/>
    </location>
</feature>
<name>A0A1V6NAP7_PENPO</name>
<evidence type="ECO:0000313" key="3">
    <source>
        <dbReference type="EMBL" id="OQD61719.1"/>
    </source>
</evidence>
<feature type="compositionally biased region" description="Basic and acidic residues" evidence="2">
    <location>
        <begin position="160"/>
        <end position="176"/>
    </location>
</feature>
<feature type="compositionally biased region" description="Basic and acidic residues" evidence="2">
    <location>
        <begin position="1165"/>
        <end position="1189"/>
    </location>
</feature>
<feature type="region of interest" description="Disordered" evidence="2">
    <location>
        <begin position="24"/>
        <end position="192"/>
    </location>
</feature>
<feature type="region of interest" description="Disordered" evidence="2">
    <location>
        <begin position="1095"/>
        <end position="1302"/>
    </location>
</feature>
<keyword evidence="4" id="KW-1185">Reference proteome</keyword>
<feature type="coiled-coil region" evidence="1">
    <location>
        <begin position="803"/>
        <end position="879"/>
    </location>
</feature>
<dbReference type="EMBL" id="MDYM01000015">
    <property type="protein sequence ID" value="OQD61719.1"/>
    <property type="molecule type" value="Genomic_DNA"/>
</dbReference>
<protein>
    <submittedName>
        <fullName evidence="3">Uncharacterized protein</fullName>
    </submittedName>
</protein>
<feature type="compositionally biased region" description="Polar residues" evidence="2">
    <location>
        <begin position="1192"/>
        <end position="1216"/>
    </location>
</feature>
<accession>A0A1V6NAP7</accession>
<evidence type="ECO:0000313" key="4">
    <source>
        <dbReference type="Proteomes" id="UP000191408"/>
    </source>
</evidence>
<sequence length="1302" mass="143931">MESSENPPLLQRPESSGIDVIDFSFSKPASHKPSYSRSLTKQPTIPHPAIENAQSSKEPMGEEAGRNYQLSRPDTPLNPRNVGKEEILKPSIPARQSVFSQPPSRLPTAADPNKDSGSRSIPGDLGGESLGQERAVIVPRPNEPTGTDTPRETIGPVGRAVDKSQERVSDIEKTGEADSALPDPPQVQRPRRERHEIPEYICSRVPLRPINNQLQASKRRHPPGKEAPSKQQAPLVSGKNGVQLSEDDLFELLITRMRQREESEQAAAVIQRQVTNENMGLKEENLNLQDRLKKCQGQLSKTSSESRSQRAQIDKWKAKLGTFKGILNELGREYGVVKGQAKELKEATMSLEGEKIEIQHSLDEIRLKVSNSAETIQDQHERLSISEATVASLREALVHSEKRGDLIKTQLSNEKKRIVTLEAYIQNESQSQSRYLALVRNDQRKMTEKLDSACELFTTSCFKSQDNILSKLSPALEHCLASVQGLKEQCTSETMNVQDFTNSVHEATSRFNSLAGQVASDVDRSTEMSKHMFQVLQEALQAIEGNFGPCSSIFKQLANSESCYGNLQQRIQNVEPMLGSLDASIKAVGITETDLVRGLETFGQKLSDAQIPTGNPVLEMEVSKKFAENTQLQLQLQEISIEVESLRKQLAKKSSENQHLQHALTESVTNEQASKSQNSRLEIEKTALQGELQLLEQRIREELGAAAIKLQGEMRGKFEKEVQNLKTEKAKLERDFKNLQAELATTQSSLTEAENAAENERLAKASMLQESQKRITELNVSCSKYITEARANEVETNLLKGSESGLLAEKERLLEQLEQAKGKTIELETSLELKTESVALKEKAIQQAENRVEMLEVETAQKNEELAAIKENLAVLKSRSSALEKVGEEADAEIISLLRRAQEAESWQATMREGIAKVVEVHPDDPCEKICQKLEDTIQASLSKPSITGDTSCTKLHDTENMEVIEGSNFALETREGEHRNPLEANKSTQGVLKTAGNMQKTDGPLAPNICSPPKALKYGDRVDSLPKFPAGPGHIVPFSSLHDRLSRENSLSLFNDPAELEMLFMSTPDLPGALAPDDAPNKAQEHQSVLAEPLKMDRDLNEPNPSIGIQPLSADDSKAGRPQSALEKIDSSLVDKSAKQEQSNTKRKVVSFEGTRVITQTEVGKARRLSDATDNSSGRESESKEVKRTQQRTYSRLRQSVAQSETSIETTTEMQPANKALVGKSEQGSMDKTDHPSNADPRPPKRPRNAADGPERRLSPKGLASGSSRGNAAGQASTIRGRSKRRTRGDRYNQRFSQDAG</sequence>
<dbReference type="PANTHER" id="PTHR43941">
    <property type="entry name" value="STRUCTURAL MAINTENANCE OF CHROMOSOMES PROTEIN 2"/>
    <property type="match status" value="1"/>
</dbReference>
<dbReference type="OrthoDB" id="4201669at2759"/>
<proteinExistence type="predicted"/>
<evidence type="ECO:0000256" key="2">
    <source>
        <dbReference type="SAM" id="MobiDB-lite"/>
    </source>
</evidence>
<gene>
    <name evidence="3" type="ORF">PENPOL_c015G00982</name>
</gene>
<feature type="coiled-coil region" evidence="1">
    <location>
        <begin position="271"/>
        <end position="298"/>
    </location>
</feature>
<feature type="region of interest" description="Disordered" evidence="2">
    <location>
        <begin position="216"/>
        <end position="238"/>
    </location>
</feature>
<dbReference type="STRING" id="60169.A0A1V6NAP7"/>
<comment type="caution">
    <text evidence="3">The sequence shown here is derived from an EMBL/GenBank/DDBJ whole genome shotgun (WGS) entry which is preliminary data.</text>
</comment>
<feature type="compositionally biased region" description="Polar residues" evidence="2">
    <location>
        <begin position="1266"/>
        <end position="1277"/>
    </location>
</feature>